<evidence type="ECO:0000313" key="4">
    <source>
        <dbReference type="EMBL" id="HAH7771315.1"/>
    </source>
</evidence>
<reference evidence="2" key="5">
    <citation type="submission" date="2024-02" db="EMBL/GenBank/DDBJ databases">
        <authorList>
            <consortium name="Clinical and Environmental Microbiology Branch: Whole genome sequencing antimicrobial resistance pathogens in the healthcare setting"/>
        </authorList>
    </citation>
    <scope>NUCLEOTIDE SEQUENCE</scope>
    <source>
        <strain evidence="2">1924188</strain>
    </source>
</reference>
<dbReference type="InterPro" id="IPR013216">
    <property type="entry name" value="Methyltransf_11"/>
</dbReference>
<evidence type="ECO:0000313" key="3">
    <source>
        <dbReference type="EMBL" id="HAH4525178.1"/>
    </source>
</evidence>
<dbReference type="PANTHER" id="PTHR42912">
    <property type="entry name" value="METHYLTRANSFERASE"/>
    <property type="match status" value="1"/>
</dbReference>
<dbReference type="EMBL" id="SCJN01000187">
    <property type="protein sequence ID" value="RXD12956.1"/>
    <property type="molecule type" value="Genomic_DNA"/>
</dbReference>
<dbReference type="GO" id="GO:0008757">
    <property type="term" value="F:S-adenosylmethionine-dependent methyltransferase activity"/>
    <property type="evidence" value="ECO:0007669"/>
    <property type="project" value="InterPro"/>
</dbReference>
<dbReference type="AlphaFoldDB" id="A0A061KTN2"/>
<dbReference type="InterPro" id="IPR029063">
    <property type="entry name" value="SAM-dependent_MTases_sf"/>
</dbReference>
<dbReference type="RefSeq" id="WP_000211691.1">
    <property type="nucleotide sequence ID" value="NZ_AP018784.2"/>
</dbReference>
<dbReference type="EMBL" id="DABBJX010000014">
    <property type="protein sequence ID" value="HAH4525178.1"/>
    <property type="molecule type" value="Genomic_DNA"/>
</dbReference>
<proteinExistence type="predicted"/>
<dbReference type="GO" id="GO:0032259">
    <property type="term" value="P:methylation"/>
    <property type="evidence" value="ECO:0007669"/>
    <property type="project" value="UniProtKB-KW"/>
</dbReference>
<dbReference type="Pfam" id="PF08241">
    <property type="entry name" value="Methyltransf_11"/>
    <property type="match status" value="1"/>
</dbReference>
<evidence type="ECO:0000313" key="6">
    <source>
        <dbReference type="EMBL" id="WLM96766.1"/>
    </source>
</evidence>
<dbReference type="EMBL" id="CP107128">
    <property type="protein sequence ID" value="WLM96766.1"/>
    <property type="molecule type" value="Genomic_DNA"/>
</dbReference>
<gene>
    <name evidence="5" type="ORF">EPS76_19205</name>
    <name evidence="3" type="ORF">GRC73_14320</name>
    <name evidence="4" type="ORF">HIE29_004849</name>
    <name evidence="6" type="ORF">OGM49_04370</name>
    <name evidence="2" type="ORF">R8O40_004845</name>
</gene>
<keyword evidence="3" id="KW-0808">Transferase</keyword>
<organism evidence="3">
    <name type="scientific">Escherichia coli</name>
    <dbReference type="NCBI Taxonomy" id="562"/>
    <lineage>
        <taxon>Bacteria</taxon>
        <taxon>Pseudomonadati</taxon>
        <taxon>Pseudomonadota</taxon>
        <taxon>Gammaproteobacteria</taxon>
        <taxon>Enterobacterales</taxon>
        <taxon>Enterobacteriaceae</taxon>
        <taxon>Escherichia</taxon>
    </lineage>
</organism>
<dbReference type="EMBL" id="ABONVU020000024">
    <property type="protein sequence ID" value="EMJ5256511.1"/>
    <property type="molecule type" value="Genomic_DNA"/>
</dbReference>
<reference evidence="6" key="4">
    <citation type="journal article" date="2023" name="Microorganisms">
        <title>Comparative Genomic Analysis of ST131 Subclade C2 of ESBL-Producing E. coli Isolates from Patients with Recurrent and Sporadic Urinary Tract Infections.</title>
        <authorList>
            <person name="Jaen-Luchoro D."/>
            <person name="Kahnamouei A."/>
            <person name="Yazdanshenas S."/>
            <person name="Lindblom A."/>
            <person name="Samuelsson E."/>
            <person name="Ahren C."/>
            <person name="Karami N."/>
        </authorList>
    </citation>
    <scope>NUCLEOTIDE SEQUENCE</scope>
    <source>
        <strain evidence="6">S7</strain>
    </source>
</reference>
<reference evidence="3" key="3">
    <citation type="submission" date="2019-12" db="EMBL/GenBank/DDBJ databases">
        <authorList>
            <consortium name="NCBI Pathogen Detection Project"/>
        </authorList>
    </citation>
    <scope>NUCLEOTIDE SEQUENCE</scope>
    <source>
        <strain evidence="4">C0382</strain>
        <strain evidence="3">EC00763</strain>
    </source>
</reference>
<dbReference type="Proteomes" id="UP000288730">
    <property type="component" value="Unassembled WGS sequence"/>
</dbReference>
<reference evidence="3" key="1">
    <citation type="journal article" date="2018" name="Genome Biol.">
        <title>SKESA: strategic k-mer extension for scrupulous assemblies.</title>
        <authorList>
            <person name="Souvorov A."/>
            <person name="Agarwala R."/>
            <person name="Lipman D.J."/>
        </authorList>
    </citation>
    <scope>NUCLEOTIDE SEQUENCE [LARGE SCALE GENOMIC DNA]</scope>
    <source>
        <strain evidence="4">C0382</strain>
        <strain evidence="3">EC00763</strain>
    </source>
</reference>
<evidence type="ECO:0000259" key="1">
    <source>
        <dbReference type="Pfam" id="PF08241"/>
    </source>
</evidence>
<dbReference type="InterPro" id="IPR050508">
    <property type="entry name" value="Methyltransf_Superfamily"/>
</dbReference>
<accession>A0A061KTN2</accession>
<keyword evidence="3" id="KW-0489">Methyltransferase</keyword>
<sequence length="256" mass="28236">MTTQSHHDHVEKQFSSQASEYLTSTVHASGQDLQRLAVRLADYPDASVLDMGCGAGHASFVAAQNVSTVVAYDLSAHMLDVVAQAAEARQLKNITTRQGYVESLPFADNAFDIVISRYSAHHWHDVGAALREVNRVLKPGGLLIVMDVMSPGHPVRDIWLQTVEALRDTSHIRNHASGEWLTLISEANLIVDNLITDKLPLEFSSWVARMRTPEALVDAIRIYQQSASTEVKTYFALQNDGSFTSDIIMLEAHKAA</sequence>
<evidence type="ECO:0000313" key="7">
    <source>
        <dbReference type="Proteomes" id="UP000288730"/>
    </source>
</evidence>
<dbReference type="Proteomes" id="UP000843571">
    <property type="component" value="Unassembled WGS sequence"/>
</dbReference>
<protein>
    <submittedName>
        <fullName evidence="2">Class I SAM-dependent methyltransferase</fullName>
    </submittedName>
    <submittedName>
        <fullName evidence="3">Methyltransferase domain-containing protein</fullName>
    </submittedName>
</protein>
<dbReference type="SUPFAM" id="SSF53335">
    <property type="entry name" value="S-adenosyl-L-methionine-dependent methyltransferases"/>
    <property type="match status" value="1"/>
</dbReference>
<evidence type="ECO:0000313" key="2">
    <source>
        <dbReference type="EMBL" id="EMJ5256511.1"/>
    </source>
</evidence>
<dbReference type="CDD" id="cd02440">
    <property type="entry name" value="AdoMet_MTases"/>
    <property type="match status" value="1"/>
</dbReference>
<reference evidence="5 7" key="2">
    <citation type="submission" date="2019-01" db="EMBL/GenBank/DDBJ databases">
        <title>Genomic analysis of febrile catheter-associated UTI E. coli isolates.</title>
        <authorList>
            <person name="Potter R."/>
            <person name="Zou Z."/>
            <person name="Henderson J."/>
            <person name="Dantas G."/>
        </authorList>
    </citation>
    <scope>NUCLEOTIDE SEQUENCE [LARGE SCALE GENOMIC DNA]</scope>
    <source>
        <strain evidence="5 7">29_CAASB</strain>
    </source>
</reference>
<dbReference type="EMBL" id="DABCJL010000016">
    <property type="protein sequence ID" value="HAH7771315.1"/>
    <property type="molecule type" value="Genomic_DNA"/>
</dbReference>
<feature type="domain" description="Methyltransferase type 11" evidence="1">
    <location>
        <begin position="49"/>
        <end position="145"/>
    </location>
</feature>
<dbReference type="Proteomes" id="UP001180189">
    <property type="component" value="Chromosome"/>
</dbReference>
<evidence type="ECO:0000313" key="5">
    <source>
        <dbReference type="EMBL" id="RXD12956.1"/>
    </source>
</evidence>
<dbReference type="Proteomes" id="UP001285616">
    <property type="component" value="Unassembled WGS sequence"/>
</dbReference>
<dbReference type="Gene3D" id="3.40.50.150">
    <property type="entry name" value="Vaccinia Virus protein VP39"/>
    <property type="match status" value="1"/>
</dbReference>
<name>A0A061KTN2_ECOLX</name>
<dbReference type="PANTHER" id="PTHR42912:SF93">
    <property type="entry name" value="N6-ADENOSINE-METHYLTRANSFERASE TMT1A"/>
    <property type="match status" value="1"/>
</dbReference>